<dbReference type="InterPro" id="IPR000866">
    <property type="entry name" value="AhpC/TSA"/>
</dbReference>
<dbReference type="GO" id="GO:0005737">
    <property type="term" value="C:cytoplasm"/>
    <property type="evidence" value="ECO:0007669"/>
    <property type="project" value="TreeGrafter"/>
</dbReference>
<evidence type="ECO:0000256" key="1">
    <source>
        <dbReference type="ARBA" id="ARBA00003330"/>
    </source>
</evidence>
<dbReference type="STRING" id="1005048.CFU_2467"/>
<evidence type="ECO:0000256" key="5">
    <source>
        <dbReference type="ARBA" id="ARBA00022862"/>
    </source>
</evidence>
<keyword evidence="7" id="KW-1015">Disulfide bond</keyword>
<dbReference type="PANTHER" id="PTHR42801">
    <property type="entry name" value="THIOREDOXIN-DEPENDENT PEROXIDE REDUCTASE"/>
    <property type="match status" value="1"/>
</dbReference>
<reference evidence="14 15" key="5">
    <citation type="journal article" date="2011" name="ISME J.">
        <title>Dual transcriptional profiling of a bacterial/fungal confrontation: Collimonas fungivorans versus Aspergillus niger.</title>
        <authorList>
            <person name="Mela F."/>
            <person name="Fritsche K."/>
            <person name="de Boer W."/>
            <person name="van Veen J.A."/>
            <person name="de Graaff L.H."/>
            <person name="van den Berg M."/>
            <person name="Leveau J.H."/>
        </authorList>
    </citation>
    <scope>NUCLEOTIDE SEQUENCE [LARGE SCALE GENOMIC DNA]</scope>
    <source>
        <strain evidence="14 15">Ter331</strain>
    </source>
</reference>
<dbReference type="EC" id="1.11.1.24" evidence="3"/>
<keyword evidence="5" id="KW-0049">Antioxidant</keyword>
<comment type="function">
    <text evidence="1">Thiol-specific peroxidase that catalyzes the reduction of hydrogen peroxide and organic hydroperoxides to water and alcohols, respectively. Plays a role in cell protection against oxidative stress by detoxifying peroxides and as sensor of hydrogen peroxide-mediated signaling events.</text>
</comment>
<dbReference type="Proteomes" id="UP000008392">
    <property type="component" value="Chromosome"/>
</dbReference>
<dbReference type="PANTHER" id="PTHR42801:SF4">
    <property type="entry name" value="AHPC_TSA FAMILY PROTEIN"/>
    <property type="match status" value="1"/>
</dbReference>
<evidence type="ECO:0000256" key="10">
    <source>
        <dbReference type="ARBA" id="ARBA00038489"/>
    </source>
</evidence>
<reference evidence="15" key="6">
    <citation type="submission" date="2011-05" db="EMBL/GenBank/DDBJ databases">
        <title>Complete sequence of Collimonas fungivorans Ter331.</title>
        <authorList>
            <person name="Leveau J.H."/>
        </authorList>
    </citation>
    <scope>NUCLEOTIDE SEQUENCE [LARGE SCALE GENOMIC DNA]</scope>
    <source>
        <strain evidence="15">Ter331</strain>
    </source>
</reference>
<keyword evidence="8" id="KW-0676">Redox-active center</keyword>
<dbReference type="CDD" id="cd03017">
    <property type="entry name" value="PRX_BCP"/>
    <property type="match status" value="1"/>
</dbReference>
<accession>G0AH50</accession>
<dbReference type="GO" id="GO:0045454">
    <property type="term" value="P:cell redox homeostasis"/>
    <property type="evidence" value="ECO:0007669"/>
    <property type="project" value="TreeGrafter"/>
</dbReference>
<reference evidence="14 15" key="2">
    <citation type="journal article" date="2006" name="J. Microbiol. Methods">
        <title>Genomic flank-sequencing of plasposon insertion sites for rapid identification of functional genes.</title>
        <authorList>
            <person name="Leveau J.H."/>
            <person name="Gerards S."/>
            <person name="Fritsche K."/>
            <person name="Zondag G."/>
            <person name="van Veen J.A."/>
        </authorList>
    </citation>
    <scope>NUCLEOTIDE SEQUENCE [LARGE SCALE GENOMIC DNA]</scope>
    <source>
        <strain evidence="14 15">Ter331</strain>
    </source>
</reference>
<dbReference type="KEGG" id="cfu:CFU_2467"/>
<dbReference type="InterPro" id="IPR036249">
    <property type="entry name" value="Thioredoxin-like_sf"/>
</dbReference>
<evidence type="ECO:0000256" key="7">
    <source>
        <dbReference type="ARBA" id="ARBA00023157"/>
    </source>
</evidence>
<keyword evidence="4 14" id="KW-0575">Peroxidase</keyword>
<comment type="similarity">
    <text evidence="10">Belongs to the peroxiredoxin family. BCP/PrxQ subfamily.</text>
</comment>
<dbReference type="GO" id="GO:0034599">
    <property type="term" value="P:cellular response to oxidative stress"/>
    <property type="evidence" value="ECO:0007669"/>
    <property type="project" value="TreeGrafter"/>
</dbReference>
<feature type="domain" description="Thioredoxin" evidence="13">
    <location>
        <begin position="20"/>
        <end position="170"/>
    </location>
</feature>
<dbReference type="Pfam" id="PF00578">
    <property type="entry name" value="AhpC-TSA"/>
    <property type="match status" value="1"/>
</dbReference>
<evidence type="ECO:0000259" key="13">
    <source>
        <dbReference type="PROSITE" id="PS51352"/>
    </source>
</evidence>
<dbReference type="PROSITE" id="PS51352">
    <property type="entry name" value="THIOREDOXIN_2"/>
    <property type="match status" value="1"/>
</dbReference>
<dbReference type="InterPro" id="IPR050924">
    <property type="entry name" value="Peroxiredoxin_BCP/PrxQ"/>
</dbReference>
<reference evidence="14 15" key="1">
    <citation type="journal article" date="2004" name="Environ. Microbiol.">
        <title>Phylogeny-function analysis of (meta)genomic libraries: screening for expression of ribosomal RNA genes by large-insert library fluorescent in situ hybridization (LIL-FISH).</title>
        <authorList>
            <person name="Leveau J.H."/>
            <person name="Gerards S."/>
            <person name="de Boer W."/>
            <person name="van Veen J.A."/>
        </authorList>
    </citation>
    <scope>NUCLEOTIDE SEQUENCE [LARGE SCALE GENOMIC DNA]</scope>
    <source>
        <strain evidence="14 15">Ter331</strain>
    </source>
</reference>
<comment type="subunit">
    <text evidence="2">Monomer.</text>
</comment>
<evidence type="ECO:0000256" key="9">
    <source>
        <dbReference type="ARBA" id="ARBA00032824"/>
    </source>
</evidence>
<evidence type="ECO:0000256" key="2">
    <source>
        <dbReference type="ARBA" id="ARBA00011245"/>
    </source>
</evidence>
<comment type="catalytic activity">
    <reaction evidence="12">
        <text>a hydroperoxide + [thioredoxin]-dithiol = an alcohol + [thioredoxin]-disulfide + H2O</text>
        <dbReference type="Rhea" id="RHEA:62620"/>
        <dbReference type="Rhea" id="RHEA-COMP:10698"/>
        <dbReference type="Rhea" id="RHEA-COMP:10700"/>
        <dbReference type="ChEBI" id="CHEBI:15377"/>
        <dbReference type="ChEBI" id="CHEBI:29950"/>
        <dbReference type="ChEBI" id="CHEBI:30879"/>
        <dbReference type="ChEBI" id="CHEBI:35924"/>
        <dbReference type="ChEBI" id="CHEBI:50058"/>
        <dbReference type="EC" id="1.11.1.24"/>
    </reaction>
</comment>
<dbReference type="SUPFAM" id="SSF52833">
    <property type="entry name" value="Thioredoxin-like"/>
    <property type="match status" value="1"/>
</dbReference>
<evidence type="ECO:0000256" key="6">
    <source>
        <dbReference type="ARBA" id="ARBA00023002"/>
    </source>
</evidence>
<reference evidence="14 15" key="3">
    <citation type="journal article" date="2008" name="FEMS Microbiol. Ecol.">
        <title>Identification and characterization of genes underlying chitinolysis in Collimonas fungivorans Ter331.</title>
        <authorList>
            <person name="Fritsche K."/>
            <person name="de Boer W."/>
            <person name="Gerards S."/>
            <person name="van den Berg M."/>
            <person name="van Veen J.A."/>
            <person name="Leveau J.H."/>
        </authorList>
    </citation>
    <scope>NUCLEOTIDE SEQUENCE [LARGE SCALE GENOMIC DNA]</scope>
    <source>
        <strain evidence="14 15">Ter331</strain>
    </source>
</reference>
<name>G0AH50_COLFT</name>
<dbReference type="GO" id="GO:0008379">
    <property type="term" value="F:thioredoxin peroxidase activity"/>
    <property type="evidence" value="ECO:0007669"/>
    <property type="project" value="TreeGrafter"/>
</dbReference>
<dbReference type="eggNOG" id="COG1225">
    <property type="taxonomic scope" value="Bacteria"/>
</dbReference>
<keyword evidence="15" id="KW-1185">Reference proteome</keyword>
<evidence type="ECO:0000313" key="14">
    <source>
        <dbReference type="EMBL" id="AEK62294.1"/>
    </source>
</evidence>
<proteinExistence type="inferred from homology"/>
<dbReference type="InterPro" id="IPR013766">
    <property type="entry name" value="Thioredoxin_domain"/>
</dbReference>
<keyword evidence="6 14" id="KW-0560">Oxidoreductase</keyword>
<reference evidence="14 15" key="4">
    <citation type="journal article" date="2010" name="Environ. Microbiol.">
        <title>The bacterial genus Collimonas: mycophagy, weathering and other adaptive solutions to life in oligotrophic soil environments.</title>
        <authorList>
            <person name="Leveau J.H."/>
            <person name="Uroz S."/>
            <person name="de Boer W."/>
        </authorList>
    </citation>
    <scope>NUCLEOTIDE SEQUENCE [LARGE SCALE GENOMIC DNA]</scope>
    <source>
        <strain evidence="14 15">Ter331</strain>
    </source>
</reference>
<dbReference type="FunFam" id="3.40.30.10:FF:000007">
    <property type="entry name" value="Thioredoxin-dependent thiol peroxidase"/>
    <property type="match status" value="1"/>
</dbReference>
<evidence type="ECO:0000256" key="8">
    <source>
        <dbReference type="ARBA" id="ARBA00023284"/>
    </source>
</evidence>
<organism evidence="14 15">
    <name type="scientific">Collimonas fungivorans (strain Ter331)</name>
    <dbReference type="NCBI Taxonomy" id="1005048"/>
    <lineage>
        <taxon>Bacteria</taxon>
        <taxon>Pseudomonadati</taxon>
        <taxon>Pseudomonadota</taxon>
        <taxon>Betaproteobacteria</taxon>
        <taxon>Burkholderiales</taxon>
        <taxon>Oxalobacteraceae</taxon>
        <taxon>Collimonas</taxon>
    </lineage>
</organism>
<evidence type="ECO:0000256" key="4">
    <source>
        <dbReference type="ARBA" id="ARBA00022559"/>
    </source>
</evidence>
<evidence type="ECO:0000256" key="3">
    <source>
        <dbReference type="ARBA" id="ARBA00013017"/>
    </source>
</evidence>
<gene>
    <name evidence="14" type="primary">bcp</name>
    <name evidence="14" type="ordered locus">CFU_2467</name>
</gene>
<evidence type="ECO:0000313" key="15">
    <source>
        <dbReference type="Proteomes" id="UP000008392"/>
    </source>
</evidence>
<dbReference type="Gene3D" id="3.40.30.10">
    <property type="entry name" value="Glutaredoxin"/>
    <property type="match status" value="1"/>
</dbReference>
<evidence type="ECO:0000256" key="12">
    <source>
        <dbReference type="ARBA" id="ARBA00049091"/>
    </source>
</evidence>
<dbReference type="AlphaFoldDB" id="G0AH50"/>
<dbReference type="HOGENOM" id="CLU_042529_14_1_4"/>
<evidence type="ECO:0000256" key="11">
    <source>
        <dbReference type="ARBA" id="ARBA00042639"/>
    </source>
</evidence>
<sequence length="170" mass="19151">MATDSSLLNEQDNTVADHPSIINMTVPDFSAAMTGGQTFKLSDYHGKNIVLYFYPKDNTPGCTTEAMQFRDLHQEFQQKNTLIFGISRDSIRSHEGFKAKLGLPFELIADPDETLCAMFNVMKMKNMYGKQVRGIERSTFVIDGAGTLVKEWRGVKVPVHVEEVLEFVSH</sequence>
<protein>
    <recommendedName>
        <fullName evidence="3">thioredoxin-dependent peroxiredoxin</fullName>
        <ecNumber evidence="3">1.11.1.24</ecNumber>
    </recommendedName>
    <alternativeName>
        <fullName evidence="9">Thioredoxin peroxidase</fullName>
    </alternativeName>
    <alternativeName>
        <fullName evidence="11">Thioredoxin-dependent peroxiredoxin Bcp</fullName>
    </alternativeName>
</protein>
<dbReference type="EMBL" id="CP002745">
    <property type="protein sequence ID" value="AEK62294.1"/>
    <property type="molecule type" value="Genomic_DNA"/>
</dbReference>